<evidence type="ECO:0000256" key="1">
    <source>
        <dbReference type="ARBA" id="ARBA00004123"/>
    </source>
</evidence>
<feature type="region of interest" description="Disordered" evidence="10">
    <location>
        <begin position="182"/>
        <end position="319"/>
    </location>
</feature>
<feature type="domain" description="RRM" evidence="11">
    <location>
        <begin position="649"/>
        <end position="732"/>
    </location>
</feature>
<evidence type="ECO:0000256" key="6">
    <source>
        <dbReference type="ARBA" id="ARBA00022884"/>
    </source>
</evidence>
<reference evidence="12" key="1">
    <citation type="submission" date="2020-10" db="EMBL/GenBank/DDBJ databases">
        <authorList>
            <person name="Palmer J.M."/>
        </authorList>
    </citation>
    <scope>NUCLEOTIDE SEQUENCE</scope>
    <source>
        <strain evidence="12">UCD 2041</strain>
    </source>
</reference>
<dbReference type="GO" id="GO:1990904">
    <property type="term" value="C:ribonucleoprotein complex"/>
    <property type="evidence" value="ECO:0007669"/>
    <property type="project" value="UniProtKB-KW"/>
</dbReference>
<dbReference type="Pfam" id="PF00076">
    <property type="entry name" value="RRM_1"/>
    <property type="match status" value="4"/>
</dbReference>
<sequence length="871" mass="99254">MSRVIVKGLPIYYDEDKLRKVFSEDGPVTDVKLVRKRNGQSRRFAFIGFKTMEDAERVVKFRDGTYIDTAKVTVQLAKTMRDPTLPLSWRERRKQQRLQERKLEEDLKRQEELQKSVRLRKKEQQSRNKTVDEKIKSNPELQEYMETTKTHGEGRSWNNDEVINPDDAPSVNALEKTLEKKEEVELKQDGKANDDKSSGGESSSESDDDLENDKDDSNNEDIKPKSSNDVQNENQNIDDLEWFKSKRVLIPEKHHPEEESDHAKKDGKEEEEEEHHHHHHHHHDHHHHHHHKDATEEDDHENLKSEHPTAIKKPERKSQVEIDCEEIEKTGRLFLRNILYTSTESDFQTLFESYGELKEVHVAVDSRTGASKGFAYVQFKNPSEAITAYKELDGSIFQGRLLHIIAGKPKKETGLDEFVLKNMPLKKQKFLRRKYGAAKQQFSWNSLYMNNDAVLESVASEMGISKSELIDPESSSSAVKQALAEAHVIGDVRKYFEGKGVDLTKFQGKEKDDRVILVKNFQHGTTKEEIGEKFAMYGKLNRILMPPAGTIAIVEFRDAPSGRSAFNKLSFKRLGKSILYLEKGPKDLFVKEPEDEDQLITESKDTTGVENAKVSSEDLLSSQATNENKISNSNDDVDVDDDVPEGSTVSIFVKNLNFSTTVKDLEDLFKPLDGFCLAVIKQKPDAKHPGRMLSMGFGFVEFKNKAYAQAAISTMDGFVLSGHKLQLKISTRSSGNGSSTKRKRSSKSIKIIVKNLPFEASRNDVFQLFSSFAHLKSVRVPKKFDRSARGFAFVEFNTVKEAETVMDQLQGVHLLGRRLVLDFAEKNADNAEEEISRMTKKARKQVNATKLAGLREMNEGKRELDLESDGE</sequence>
<dbReference type="OrthoDB" id="439639at2759"/>
<feature type="compositionally biased region" description="Basic and acidic residues" evidence="10">
    <location>
        <begin position="301"/>
        <end position="319"/>
    </location>
</feature>
<dbReference type="Proteomes" id="UP000663131">
    <property type="component" value="Chromosome 8"/>
</dbReference>
<feature type="region of interest" description="Disordered" evidence="10">
    <location>
        <begin position="846"/>
        <end position="871"/>
    </location>
</feature>
<accession>A0A871RE32</accession>
<dbReference type="PROSITE" id="PS50102">
    <property type="entry name" value="RRM"/>
    <property type="match status" value="5"/>
</dbReference>
<dbReference type="GeneID" id="64572928"/>
<proteinExistence type="inferred from homology"/>
<dbReference type="GO" id="GO:0005730">
    <property type="term" value="C:nucleolus"/>
    <property type="evidence" value="ECO:0007669"/>
    <property type="project" value="TreeGrafter"/>
</dbReference>
<evidence type="ECO:0000256" key="7">
    <source>
        <dbReference type="ARBA" id="ARBA00023242"/>
    </source>
</evidence>
<feature type="region of interest" description="Disordered" evidence="10">
    <location>
        <begin position="116"/>
        <end position="168"/>
    </location>
</feature>
<dbReference type="FunFam" id="3.30.70.330:FF:000247">
    <property type="entry name" value="Multiple RNA-binding domain-containing protein 1"/>
    <property type="match status" value="1"/>
</dbReference>
<feature type="compositionally biased region" description="Basic and acidic residues" evidence="10">
    <location>
        <begin position="122"/>
        <end position="137"/>
    </location>
</feature>
<dbReference type="SMART" id="SM00361">
    <property type="entry name" value="RRM_1"/>
    <property type="match status" value="1"/>
</dbReference>
<evidence type="ECO:0000256" key="10">
    <source>
        <dbReference type="SAM" id="MobiDB-lite"/>
    </source>
</evidence>
<evidence type="ECO:0000313" key="12">
    <source>
        <dbReference type="EMBL" id="QOU21282.1"/>
    </source>
</evidence>
<dbReference type="RefSeq" id="XP_041137775.1">
    <property type="nucleotide sequence ID" value="XM_041279561.1"/>
</dbReference>
<evidence type="ECO:0000256" key="2">
    <source>
        <dbReference type="ARBA" id="ARBA00008033"/>
    </source>
</evidence>
<feature type="compositionally biased region" description="Basic and acidic residues" evidence="10">
    <location>
        <begin position="241"/>
        <end position="268"/>
    </location>
</feature>
<name>A0A871RE32_DEKBR</name>
<dbReference type="InterPro" id="IPR003954">
    <property type="entry name" value="RRM_euk-type"/>
</dbReference>
<dbReference type="PANTHER" id="PTHR48039">
    <property type="entry name" value="RNA-BINDING MOTIF PROTEIN 14B"/>
    <property type="match status" value="1"/>
</dbReference>
<keyword evidence="4" id="KW-0698">rRNA processing</keyword>
<dbReference type="KEGG" id="bbrx:BRETT_001003"/>
<dbReference type="GO" id="GO:0003729">
    <property type="term" value="F:mRNA binding"/>
    <property type="evidence" value="ECO:0007669"/>
    <property type="project" value="TreeGrafter"/>
</dbReference>
<feature type="domain" description="RRM" evidence="11">
    <location>
        <begin position="749"/>
        <end position="826"/>
    </location>
</feature>
<feature type="compositionally biased region" description="Basic and acidic residues" evidence="10">
    <location>
        <begin position="182"/>
        <end position="198"/>
    </location>
</feature>
<dbReference type="SMART" id="SM00360">
    <property type="entry name" value="RRM"/>
    <property type="match status" value="5"/>
</dbReference>
<dbReference type="FunFam" id="3.30.70.330:FF:000459">
    <property type="entry name" value="Multiple RNA-binding domain-containing protein 1"/>
    <property type="match status" value="1"/>
</dbReference>
<keyword evidence="5" id="KW-0677">Repeat</keyword>
<keyword evidence="6 9" id="KW-0694">RNA-binding</keyword>
<evidence type="ECO:0000256" key="3">
    <source>
        <dbReference type="ARBA" id="ARBA00013428"/>
    </source>
</evidence>
<dbReference type="CDD" id="cd12565">
    <property type="entry name" value="RRM1_MRD1"/>
    <property type="match status" value="1"/>
</dbReference>
<dbReference type="InterPro" id="IPR000504">
    <property type="entry name" value="RRM_dom"/>
</dbReference>
<dbReference type="SUPFAM" id="SSF54928">
    <property type="entry name" value="RNA-binding domain, RBD"/>
    <property type="match status" value="4"/>
</dbReference>
<feature type="compositionally biased region" description="Polar residues" evidence="10">
    <location>
        <begin position="227"/>
        <end position="237"/>
    </location>
</feature>
<feature type="compositionally biased region" description="Basic and acidic residues" evidence="10">
    <location>
        <begin position="215"/>
        <end position="226"/>
    </location>
</feature>
<gene>
    <name evidence="12" type="ORF">BRETT_001003</name>
</gene>
<keyword evidence="7" id="KW-0539">Nucleus</keyword>
<feature type="domain" description="RRM" evidence="11">
    <location>
        <begin position="331"/>
        <end position="409"/>
    </location>
</feature>
<feature type="region of interest" description="Disordered" evidence="10">
    <location>
        <begin position="594"/>
        <end position="640"/>
    </location>
</feature>
<dbReference type="InterPro" id="IPR051945">
    <property type="entry name" value="RRM_MRD1_RNA_proc_ribogen"/>
</dbReference>
<dbReference type="InterPro" id="IPR035979">
    <property type="entry name" value="RBD_domain_sf"/>
</dbReference>
<dbReference type="AlphaFoldDB" id="A0A871RE32"/>
<dbReference type="EMBL" id="CP063136">
    <property type="protein sequence ID" value="QOU21282.1"/>
    <property type="molecule type" value="Genomic_DNA"/>
</dbReference>
<feature type="compositionally biased region" description="Polar residues" evidence="10">
    <location>
        <begin position="618"/>
        <end position="634"/>
    </location>
</feature>
<reference evidence="12" key="2">
    <citation type="journal article" name="BMC Genomics">
        <title>New genome assemblies reveal patterns of domestication and adaptation across Brettanomyces (Dekkera) species.</title>
        <authorList>
            <person name="Roach M.J."/>
            <person name="Borneman A.R."/>
        </authorList>
    </citation>
    <scope>NUCLEOTIDE SEQUENCE</scope>
    <source>
        <strain evidence="12">UCD 2041</strain>
    </source>
</reference>
<dbReference type="InterPro" id="IPR012677">
    <property type="entry name" value="Nucleotide-bd_a/b_plait_sf"/>
</dbReference>
<evidence type="ECO:0000259" key="11">
    <source>
        <dbReference type="PROSITE" id="PS50102"/>
    </source>
</evidence>
<keyword evidence="8" id="KW-0687">Ribonucleoprotein</keyword>
<feature type="compositionally biased region" description="Basic residues" evidence="10">
    <location>
        <begin position="276"/>
        <end position="292"/>
    </location>
</feature>
<evidence type="ECO:0000256" key="9">
    <source>
        <dbReference type="PROSITE-ProRule" id="PRU00176"/>
    </source>
</evidence>
<dbReference type="GO" id="GO:0006364">
    <property type="term" value="P:rRNA processing"/>
    <property type="evidence" value="ECO:0007669"/>
    <property type="project" value="UniProtKB-KW"/>
</dbReference>
<dbReference type="PANTHER" id="PTHR48039:SF5">
    <property type="entry name" value="RNA-BINDING PROTEIN 28"/>
    <property type="match status" value="1"/>
</dbReference>
<evidence type="ECO:0000313" key="13">
    <source>
        <dbReference type="Proteomes" id="UP000663131"/>
    </source>
</evidence>
<evidence type="ECO:0000256" key="8">
    <source>
        <dbReference type="ARBA" id="ARBA00023274"/>
    </source>
</evidence>
<dbReference type="Gene3D" id="3.30.70.330">
    <property type="match status" value="5"/>
</dbReference>
<feature type="domain" description="RRM" evidence="11">
    <location>
        <begin position="2"/>
        <end position="79"/>
    </location>
</feature>
<feature type="domain" description="RRM" evidence="11">
    <location>
        <begin position="514"/>
        <end position="586"/>
    </location>
</feature>
<comment type="subcellular location">
    <subcellularLocation>
        <location evidence="1">Nucleus</location>
    </subcellularLocation>
</comment>
<organism evidence="12 13">
    <name type="scientific">Dekkera bruxellensis</name>
    <name type="common">Brettanomyces custersii</name>
    <dbReference type="NCBI Taxonomy" id="5007"/>
    <lineage>
        <taxon>Eukaryota</taxon>
        <taxon>Fungi</taxon>
        <taxon>Dikarya</taxon>
        <taxon>Ascomycota</taxon>
        <taxon>Saccharomycotina</taxon>
        <taxon>Pichiomycetes</taxon>
        <taxon>Pichiales</taxon>
        <taxon>Pichiaceae</taxon>
        <taxon>Brettanomyces</taxon>
    </lineage>
</organism>
<evidence type="ECO:0000256" key="4">
    <source>
        <dbReference type="ARBA" id="ARBA00022552"/>
    </source>
</evidence>
<protein>
    <recommendedName>
        <fullName evidence="3">Multiple RNA-binding domain-containing protein 1</fullName>
    </recommendedName>
</protein>
<feature type="compositionally biased region" description="Acidic residues" evidence="10">
    <location>
        <begin position="204"/>
        <end position="214"/>
    </location>
</feature>
<feature type="compositionally biased region" description="Basic and acidic residues" evidence="10">
    <location>
        <begin position="856"/>
        <end position="865"/>
    </location>
</feature>
<comment type="similarity">
    <text evidence="2">Belongs to the RRM MRD1 family.</text>
</comment>
<evidence type="ECO:0000256" key="5">
    <source>
        <dbReference type="ARBA" id="ARBA00022737"/>
    </source>
</evidence>